<dbReference type="Proteomes" id="UP001186944">
    <property type="component" value="Unassembled WGS sequence"/>
</dbReference>
<dbReference type="PANTHER" id="PTHR12991">
    <property type="entry name" value="NITROGEN PERMEASE REGULATOR 2/TUMOR SUPPRESSOR CANDIDATE 4"/>
    <property type="match status" value="1"/>
</dbReference>
<dbReference type="GO" id="GO:1990130">
    <property type="term" value="C:GATOR1 complex"/>
    <property type="evidence" value="ECO:0007669"/>
    <property type="project" value="TreeGrafter"/>
</dbReference>
<dbReference type="GO" id="GO:0010508">
    <property type="term" value="P:positive regulation of autophagy"/>
    <property type="evidence" value="ECO:0007669"/>
    <property type="project" value="TreeGrafter"/>
</dbReference>
<dbReference type="GO" id="GO:0034198">
    <property type="term" value="P:cellular response to amino acid starvation"/>
    <property type="evidence" value="ECO:0007669"/>
    <property type="project" value="TreeGrafter"/>
</dbReference>
<dbReference type="GO" id="GO:0005774">
    <property type="term" value="C:vacuolar membrane"/>
    <property type="evidence" value="ECO:0007669"/>
    <property type="project" value="TreeGrafter"/>
</dbReference>
<comment type="caution">
    <text evidence="2">The sequence shown here is derived from an EMBL/GenBank/DDBJ whole genome shotgun (WGS) entry which is preliminary data.</text>
</comment>
<comment type="similarity">
    <text evidence="1">Belongs to the NPR2 family.</text>
</comment>
<dbReference type="AlphaFoldDB" id="A0AA89BXD8"/>
<dbReference type="Pfam" id="PF06218">
    <property type="entry name" value="NPR2"/>
    <property type="match status" value="2"/>
</dbReference>
<reference evidence="2" key="1">
    <citation type="submission" date="2019-08" db="EMBL/GenBank/DDBJ databases">
        <title>The improved chromosome-level genome for the pearl oyster Pinctada fucata martensii using PacBio sequencing and Hi-C.</title>
        <authorList>
            <person name="Zheng Z."/>
        </authorList>
    </citation>
    <scope>NUCLEOTIDE SEQUENCE</scope>
    <source>
        <strain evidence="2">ZZ-2019</strain>
        <tissue evidence="2">Adductor muscle</tissue>
    </source>
</reference>
<evidence type="ECO:0000313" key="2">
    <source>
        <dbReference type="EMBL" id="KAK3086175.1"/>
    </source>
</evidence>
<organism evidence="2 3">
    <name type="scientific">Pinctada imbricata</name>
    <name type="common">Atlantic pearl-oyster</name>
    <name type="synonym">Pinctada martensii</name>
    <dbReference type="NCBI Taxonomy" id="66713"/>
    <lineage>
        <taxon>Eukaryota</taxon>
        <taxon>Metazoa</taxon>
        <taxon>Spiralia</taxon>
        <taxon>Lophotrochozoa</taxon>
        <taxon>Mollusca</taxon>
        <taxon>Bivalvia</taxon>
        <taxon>Autobranchia</taxon>
        <taxon>Pteriomorphia</taxon>
        <taxon>Pterioida</taxon>
        <taxon>Pterioidea</taxon>
        <taxon>Pteriidae</taxon>
        <taxon>Pinctada</taxon>
    </lineage>
</organism>
<dbReference type="PANTHER" id="PTHR12991:SF10">
    <property type="entry name" value="GATOR COMPLEX PROTEIN NPRL2"/>
    <property type="match status" value="1"/>
</dbReference>
<evidence type="ECO:0000256" key="1">
    <source>
        <dbReference type="ARBA" id="ARBA00008433"/>
    </source>
</evidence>
<sequence>MDFVLPDHVRLENNNNIQTDIIVMDFAKAFDKVPHKRLIHKLYNIMAFMVPDNKLSKEHFDGIHYYIITKPDLQGRLITVNALGLKILGCPVFIDDPKYKRNAYIFNLCLVFDGQSDTNSYEPVVKKLAGYLTQIELQSGFLSRAESQDKIVPFLENLLNKLNKHGSCSVHTDSCTVHLKVAPTITEPSVVQDHDVPVFVKDAKTITGQGHWDLTTQQVLRYIDGTNHVARIAAEADVEINLVKLCLQNLLYLFYFNVFDMICLFCFQYSNMYTVTPNIQKLYSDRRLQEQCMMYCARKVHTLPKLRDIFTLYCSLTHGVTVKDICCRHNPHGKNIDEKKLIQFGLLRDLIRRLHKYPIKLMAESSMYSQLQPLYHWFDGTHSFDEITCKTGLSQIELEEKIDRDPHIVVCLK</sequence>
<dbReference type="GO" id="GO:0005096">
    <property type="term" value="F:GTPase activator activity"/>
    <property type="evidence" value="ECO:0007669"/>
    <property type="project" value="TreeGrafter"/>
</dbReference>
<gene>
    <name evidence="2" type="ORF">FSP39_014683</name>
</gene>
<proteinExistence type="inferred from homology"/>
<keyword evidence="3" id="KW-1185">Reference proteome</keyword>
<name>A0AA89BXD8_PINIB</name>
<evidence type="ECO:0000313" key="3">
    <source>
        <dbReference type="Proteomes" id="UP001186944"/>
    </source>
</evidence>
<dbReference type="EMBL" id="VSWD01000012">
    <property type="protein sequence ID" value="KAK3086175.1"/>
    <property type="molecule type" value="Genomic_DNA"/>
</dbReference>
<dbReference type="InterPro" id="IPR009348">
    <property type="entry name" value="NPR2-like"/>
</dbReference>
<accession>A0AA89BXD8</accession>
<protein>
    <submittedName>
        <fullName evidence="2">Uncharacterized protein</fullName>
    </submittedName>
</protein>
<dbReference type="GO" id="GO:1904262">
    <property type="term" value="P:negative regulation of TORC1 signaling"/>
    <property type="evidence" value="ECO:0007669"/>
    <property type="project" value="TreeGrafter"/>
</dbReference>